<dbReference type="PANTHER" id="PTHR34227:SF1">
    <property type="entry name" value="DIMETHYL SULFOXIDE REDUCTASE CHAPERONE-RELATED"/>
    <property type="match status" value="1"/>
</dbReference>
<dbReference type="InterPro" id="IPR036411">
    <property type="entry name" value="TorD-like_sf"/>
</dbReference>
<dbReference type="SUPFAM" id="SSF89155">
    <property type="entry name" value="TorD-like"/>
    <property type="match status" value="1"/>
</dbReference>
<dbReference type="InterPro" id="IPR050289">
    <property type="entry name" value="TorD/DmsD_chaperones"/>
</dbReference>
<name>A0ABM7WFL8_9ACTN</name>
<dbReference type="EMBL" id="AP025564">
    <property type="protein sequence ID" value="BDE95006.1"/>
    <property type="molecule type" value="Genomic_DNA"/>
</dbReference>
<gene>
    <name evidence="2" type="ORF">CE91St30_03390</name>
</gene>
<dbReference type="Proteomes" id="UP001320544">
    <property type="component" value="Chromosome"/>
</dbReference>
<evidence type="ECO:0000313" key="3">
    <source>
        <dbReference type="Proteomes" id="UP001320544"/>
    </source>
</evidence>
<sequence length="225" mass="25308">MEATMPASLVENLREFAESRGNVYGFLSRCYEVEIDAAFAEQVAERFSFSSDDPRLAASLDAMKRDLADQSEEHLEQLAVVFDRVFFGMGPRTAQKAFPYESVYTSSEGLLMQEAYSKAVSAYRQERLAKNPSFPEPEDHLAVELAFMQSLCERTASALSMGDESEAERLFAEQRAFIDEHLLTWIERFASDAKVSAESGFYWHLAAFTEEFLKADSEALAEVLG</sequence>
<organism evidence="2 3">
    <name type="scientific">Raoultibacter timonensis</name>
    <dbReference type="NCBI Taxonomy" id="1907662"/>
    <lineage>
        <taxon>Bacteria</taxon>
        <taxon>Bacillati</taxon>
        <taxon>Actinomycetota</taxon>
        <taxon>Coriobacteriia</taxon>
        <taxon>Eggerthellales</taxon>
        <taxon>Eggerthellaceae</taxon>
        <taxon>Raoultibacter</taxon>
    </lineage>
</organism>
<accession>A0ABM7WFL8</accession>
<reference evidence="2 3" key="1">
    <citation type="submission" date="2022-01" db="EMBL/GenBank/DDBJ databases">
        <title>Novel bile acid biosynthetic pathways are enriched in the microbiome of centenarians.</title>
        <authorList>
            <person name="Sato Y."/>
            <person name="Atarashi K."/>
            <person name="Plichta R.D."/>
            <person name="Arai Y."/>
            <person name="Sasajima S."/>
            <person name="Kearney M.S."/>
            <person name="Suda W."/>
            <person name="Takeshita K."/>
            <person name="Sasaki T."/>
            <person name="Okamoto S."/>
            <person name="Skelly N.A."/>
            <person name="Okamura Y."/>
            <person name="Vlamakis H."/>
            <person name="Li Y."/>
            <person name="Tanoue T."/>
            <person name="Takei H."/>
            <person name="Nittono H."/>
            <person name="Narushima S."/>
            <person name="Irie J."/>
            <person name="Itoh H."/>
            <person name="Moriya K."/>
            <person name="Sugiura Y."/>
            <person name="Suematsu M."/>
            <person name="Moritoki N."/>
            <person name="Shibata S."/>
            <person name="Littman R.D."/>
            <person name="Fischbach A.M."/>
            <person name="Uwamino Y."/>
            <person name="Inoue T."/>
            <person name="Honda A."/>
            <person name="Hattori M."/>
            <person name="Murai T."/>
            <person name="Xavier J.R."/>
            <person name="Hirose N."/>
            <person name="Honda K."/>
        </authorList>
    </citation>
    <scope>NUCLEOTIDE SEQUENCE [LARGE SCALE GENOMIC DNA]</scope>
    <source>
        <strain evidence="2 3">CE91-St30</strain>
    </source>
</reference>
<dbReference type="PANTHER" id="PTHR34227">
    <property type="entry name" value="CHAPERONE PROTEIN YCDY"/>
    <property type="match status" value="1"/>
</dbReference>
<protein>
    <submittedName>
        <fullName evidence="2">Molecular chaperone TorD</fullName>
    </submittedName>
</protein>
<dbReference type="Pfam" id="PF02613">
    <property type="entry name" value="Nitrate_red_del"/>
    <property type="match status" value="1"/>
</dbReference>
<proteinExistence type="predicted"/>
<dbReference type="InterPro" id="IPR020945">
    <property type="entry name" value="DMSO/NO3_reduct_chaperone"/>
</dbReference>
<dbReference type="RefSeq" id="WP_244411516.1">
    <property type="nucleotide sequence ID" value="NZ_AP025564.1"/>
</dbReference>
<dbReference type="Gene3D" id="1.10.3480.10">
    <property type="entry name" value="TorD-like"/>
    <property type="match status" value="1"/>
</dbReference>
<evidence type="ECO:0000313" key="2">
    <source>
        <dbReference type="EMBL" id="BDE95006.1"/>
    </source>
</evidence>
<evidence type="ECO:0000256" key="1">
    <source>
        <dbReference type="ARBA" id="ARBA00023186"/>
    </source>
</evidence>
<keyword evidence="3" id="KW-1185">Reference proteome</keyword>
<keyword evidence="1" id="KW-0143">Chaperone</keyword>